<dbReference type="AlphaFoldDB" id="A0A4R7ZGB8"/>
<evidence type="ECO:0000313" key="1">
    <source>
        <dbReference type="EMBL" id="TDW14020.1"/>
    </source>
</evidence>
<protein>
    <submittedName>
        <fullName evidence="1">Uncharacterized protein</fullName>
    </submittedName>
</protein>
<gene>
    <name evidence="1" type="ORF">EV650_7600</name>
</gene>
<proteinExistence type="predicted"/>
<name>A0A4R7ZGB8_9ACTN</name>
<keyword evidence="2" id="KW-1185">Reference proteome</keyword>
<organism evidence="1 2">
    <name type="scientific">Kribbella kalugense</name>
    <dbReference type="NCBI Taxonomy" id="2512221"/>
    <lineage>
        <taxon>Bacteria</taxon>
        <taxon>Bacillati</taxon>
        <taxon>Actinomycetota</taxon>
        <taxon>Actinomycetes</taxon>
        <taxon>Propionibacteriales</taxon>
        <taxon>Kribbellaceae</taxon>
        <taxon>Kribbella</taxon>
    </lineage>
</organism>
<dbReference type="Proteomes" id="UP000295447">
    <property type="component" value="Unassembled WGS sequence"/>
</dbReference>
<comment type="caution">
    <text evidence="1">The sequence shown here is derived from an EMBL/GenBank/DDBJ whole genome shotgun (WGS) entry which is preliminary data.</text>
</comment>
<reference evidence="1 2" key="1">
    <citation type="submission" date="2019-03" db="EMBL/GenBank/DDBJ databases">
        <title>Genomic Encyclopedia of Type Strains, Phase III (KMG-III): the genomes of soil and plant-associated and newly described type strains.</title>
        <authorList>
            <person name="Whitman W."/>
        </authorList>
    </citation>
    <scope>NUCLEOTIDE SEQUENCE [LARGE SCALE GENOMIC DNA]</scope>
    <source>
        <strain evidence="1 2">VKM Ac-2570</strain>
    </source>
</reference>
<sequence length="40" mass="4405">MAWRYAATLQHLGGARLGRISAQIGYTILPSPILSATRRH</sequence>
<accession>A0A4R7ZGB8</accession>
<dbReference type="EMBL" id="SODF01000004">
    <property type="protein sequence ID" value="TDW14020.1"/>
    <property type="molecule type" value="Genomic_DNA"/>
</dbReference>
<evidence type="ECO:0000313" key="2">
    <source>
        <dbReference type="Proteomes" id="UP000295447"/>
    </source>
</evidence>